<gene>
    <name evidence="3" type="ORF">KDW96_01250</name>
</gene>
<proteinExistence type="predicted"/>
<dbReference type="RefSeq" id="WP_255838585.1">
    <property type="nucleotide sequence ID" value="NZ_CP073346.1"/>
</dbReference>
<evidence type="ECO:0000256" key="2">
    <source>
        <dbReference type="SAM" id="Coils"/>
    </source>
</evidence>
<evidence type="ECO:0000256" key="1">
    <source>
        <dbReference type="ARBA" id="ARBA00023172"/>
    </source>
</evidence>
<reference evidence="3" key="1">
    <citation type="submission" date="2021-04" db="EMBL/GenBank/DDBJ databases">
        <title>Oceanospirillales bacteria with DddD are important DMSP degraders in coastal seawater.</title>
        <authorList>
            <person name="Liu J."/>
        </authorList>
    </citation>
    <scope>NUCLEOTIDE SEQUENCE</scope>
    <source>
        <strain evidence="3">D13-4</strain>
    </source>
</reference>
<feature type="coiled-coil region" evidence="2">
    <location>
        <begin position="574"/>
        <end position="601"/>
    </location>
</feature>
<organism evidence="3 4">
    <name type="scientific">Pseudomonas benzenivorans</name>
    <dbReference type="NCBI Taxonomy" id="556533"/>
    <lineage>
        <taxon>Bacteria</taxon>
        <taxon>Pseudomonadati</taxon>
        <taxon>Pseudomonadota</taxon>
        <taxon>Gammaproteobacteria</taxon>
        <taxon>Pseudomonadales</taxon>
        <taxon>Pseudomonadaceae</taxon>
        <taxon>Pseudomonas</taxon>
    </lineage>
</organism>
<dbReference type="Gene3D" id="1.10.443.10">
    <property type="entry name" value="Intergrase catalytic core"/>
    <property type="match status" value="1"/>
</dbReference>
<keyword evidence="1" id="KW-0233">DNA recombination</keyword>
<protein>
    <submittedName>
        <fullName evidence="3">Integrase</fullName>
    </submittedName>
</protein>
<dbReference type="Proteomes" id="UP001059672">
    <property type="component" value="Chromosome"/>
</dbReference>
<dbReference type="SUPFAM" id="SSF56349">
    <property type="entry name" value="DNA breaking-rejoining enzymes"/>
    <property type="match status" value="2"/>
</dbReference>
<keyword evidence="4" id="KW-1185">Reference proteome</keyword>
<sequence length="686" mass="77386">MSHVIQFTPKRELSSQQNLNDFIVLARDNLTLWSDLEGFSWDAAKWVTTHKNIRFTNFEHVVVASRTAPNTNQLMHPAFAESAKAYLRYQHTLRPNKRIAREMTALRAMEFALRQDMAVPDITKFEHRHWCTAVSAMEPATSRQLVCEVMLGILKRLADLGILTVDPWFWRHPYVGRHGYDATNGAGAPAEVKAKKAPDQDALLAVADVFSRGESETLDDSDIMVTCITALLLSAPMRIGEFLRFRLDCLREDTDRNGELQCYLAYWVPKTHQFERKPIPMTMGDVAKEAIKRLGAITEEGRRLACYMETNPTKFYRHANCPSIPDDQELTPDQVVQALGFANRESCASFVRKHTSSYAMTGFTLNALWQLVLTEHLARNPHFPYQEAPESSTQAPLKMSDSLLCFRRLQLATTLSTSPVLLAPFNGHYYSGRLKIGKRLEAMNFFTRHAFETNKLKSHSLRHLLNRQARSSGVSLEMLTEWSSRTTTRQTRTYLHDDPAKAAAKGALALGTTQEQEHQKPVTNEEAALYGHGPFHRSRYGICRRSWRAGPCNKFAACLNCSELLMCKGDKLAAEIIQQDRDDLVRTYNAAQQEIANGERAASLWTEKAGPQIERLDQLLDILHNPDIPDGSPIEMAGADFSHEKVIVSEKAKAAGVQLLDRKELGLSYGEELLACLDLLREPDDA</sequence>
<evidence type="ECO:0000313" key="4">
    <source>
        <dbReference type="Proteomes" id="UP001059672"/>
    </source>
</evidence>
<dbReference type="EMBL" id="CP073346">
    <property type="protein sequence ID" value="UTW07992.1"/>
    <property type="molecule type" value="Genomic_DNA"/>
</dbReference>
<accession>A0ABY5H6Q3</accession>
<dbReference type="InterPro" id="IPR011010">
    <property type="entry name" value="DNA_brk_join_enz"/>
</dbReference>
<dbReference type="InterPro" id="IPR013762">
    <property type="entry name" value="Integrase-like_cat_sf"/>
</dbReference>
<name>A0ABY5H6Q3_9PSED</name>
<keyword evidence="2" id="KW-0175">Coiled coil</keyword>
<evidence type="ECO:0000313" key="3">
    <source>
        <dbReference type="EMBL" id="UTW07992.1"/>
    </source>
</evidence>